<keyword evidence="3" id="KW-0862">Zinc</keyword>
<keyword evidence="9" id="KW-1185">Reference proteome</keyword>
<dbReference type="Proteomes" id="UP001154114">
    <property type="component" value="Chromosome 9"/>
</dbReference>
<dbReference type="GO" id="GO:0008270">
    <property type="term" value="F:zinc ion binding"/>
    <property type="evidence" value="ECO:0007669"/>
    <property type="project" value="UniProtKB-KW"/>
</dbReference>
<dbReference type="OrthoDB" id="6496718at2759"/>
<evidence type="ECO:0000313" key="9">
    <source>
        <dbReference type="Proteomes" id="UP001154114"/>
    </source>
</evidence>
<gene>
    <name evidence="8" type="ORF">CINC_LOCUS12951</name>
</gene>
<dbReference type="InterPro" id="IPR006612">
    <property type="entry name" value="THAP_Znf"/>
</dbReference>
<dbReference type="GO" id="GO:0043565">
    <property type="term" value="F:sequence-specific DNA binding"/>
    <property type="evidence" value="ECO:0007669"/>
    <property type="project" value="InterPro"/>
</dbReference>
<dbReference type="InterPro" id="IPR026516">
    <property type="entry name" value="THAP1/10"/>
</dbReference>
<evidence type="ECO:0000256" key="3">
    <source>
        <dbReference type="ARBA" id="ARBA00022833"/>
    </source>
</evidence>
<dbReference type="SUPFAM" id="SSF57716">
    <property type="entry name" value="Glucocorticoid receptor-like (DNA-binding domain)"/>
    <property type="match status" value="1"/>
</dbReference>
<dbReference type="PANTHER" id="PTHR46600:SF11">
    <property type="entry name" value="THAP DOMAIN-CONTAINING PROTEIN 10"/>
    <property type="match status" value="1"/>
</dbReference>
<feature type="domain" description="THAP-type" evidence="7">
    <location>
        <begin position="1"/>
        <end position="80"/>
    </location>
</feature>
<evidence type="ECO:0000259" key="7">
    <source>
        <dbReference type="PROSITE" id="PS50950"/>
    </source>
</evidence>
<dbReference type="EMBL" id="LR824012">
    <property type="protein sequence ID" value="CAD0198679.1"/>
    <property type="molecule type" value="Genomic_DNA"/>
</dbReference>
<dbReference type="PROSITE" id="PS50950">
    <property type="entry name" value="ZF_THAP"/>
    <property type="match status" value="1"/>
</dbReference>
<dbReference type="Pfam" id="PF05485">
    <property type="entry name" value="THAP"/>
    <property type="match status" value="1"/>
</dbReference>
<feature type="coiled-coil region" evidence="6">
    <location>
        <begin position="137"/>
        <end position="171"/>
    </location>
</feature>
<evidence type="ECO:0000256" key="4">
    <source>
        <dbReference type="ARBA" id="ARBA00023125"/>
    </source>
</evidence>
<dbReference type="PANTHER" id="PTHR46600">
    <property type="entry name" value="THAP DOMAIN-CONTAINING"/>
    <property type="match status" value="1"/>
</dbReference>
<dbReference type="SMART" id="SM00692">
    <property type="entry name" value="DM3"/>
    <property type="match status" value="1"/>
</dbReference>
<sequence length="189" mass="22131">MVSCSLAECPVTRTDNPNKYTFHRIPRSPAMRAKWVRIINRPDWTPTDNSYICSKHFEQRQFIQRKLYRVLMKEAIPTLFVPVHLPRTKPVSLNANKDITLSESSQSLVQRVHTPYRDSSTSNLKNSQWGKRAIQQNLLLKQKIEKQNHIIKKLRDKVKIMMKEISDLKEAAKDKPGDKHKNDIIIIYV</sequence>
<dbReference type="AlphaFoldDB" id="A0A9N8KVZ5"/>
<evidence type="ECO:0000256" key="5">
    <source>
        <dbReference type="PROSITE-ProRule" id="PRU00309"/>
    </source>
</evidence>
<keyword evidence="2 5" id="KW-0863">Zinc-finger</keyword>
<protein>
    <recommendedName>
        <fullName evidence="7">THAP-type domain-containing protein</fullName>
    </recommendedName>
</protein>
<organism evidence="8 9">
    <name type="scientific">Chrysodeixis includens</name>
    <name type="common">Soybean looper</name>
    <name type="synonym">Pseudoplusia includens</name>
    <dbReference type="NCBI Taxonomy" id="689277"/>
    <lineage>
        <taxon>Eukaryota</taxon>
        <taxon>Metazoa</taxon>
        <taxon>Ecdysozoa</taxon>
        <taxon>Arthropoda</taxon>
        <taxon>Hexapoda</taxon>
        <taxon>Insecta</taxon>
        <taxon>Pterygota</taxon>
        <taxon>Neoptera</taxon>
        <taxon>Endopterygota</taxon>
        <taxon>Lepidoptera</taxon>
        <taxon>Glossata</taxon>
        <taxon>Ditrysia</taxon>
        <taxon>Noctuoidea</taxon>
        <taxon>Noctuidae</taxon>
        <taxon>Plusiinae</taxon>
        <taxon>Chrysodeixis</taxon>
    </lineage>
</organism>
<evidence type="ECO:0000313" key="8">
    <source>
        <dbReference type="EMBL" id="CAD0198679.1"/>
    </source>
</evidence>
<name>A0A9N8KVZ5_CHRIL</name>
<evidence type="ECO:0000256" key="6">
    <source>
        <dbReference type="SAM" id="Coils"/>
    </source>
</evidence>
<evidence type="ECO:0000256" key="1">
    <source>
        <dbReference type="ARBA" id="ARBA00022723"/>
    </source>
</evidence>
<accession>A0A9N8KVZ5</accession>
<dbReference type="Gene3D" id="6.20.210.20">
    <property type="entry name" value="THAP domain"/>
    <property type="match status" value="1"/>
</dbReference>
<dbReference type="SMART" id="SM00980">
    <property type="entry name" value="THAP"/>
    <property type="match status" value="1"/>
</dbReference>
<evidence type="ECO:0000256" key="2">
    <source>
        <dbReference type="ARBA" id="ARBA00022771"/>
    </source>
</evidence>
<proteinExistence type="predicted"/>
<keyword evidence="4 5" id="KW-0238">DNA-binding</keyword>
<reference evidence="8" key="1">
    <citation type="submission" date="2021-12" db="EMBL/GenBank/DDBJ databases">
        <authorList>
            <person name="King R."/>
        </authorList>
    </citation>
    <scope>NUCLEOTIDE SEQUENCE</scope>
</reference>
<keyword evidence="6" id="KW-0175">Coiled coil</keyword>
<keyword evidence="1" id="KW-0479">Metal-binding</keyword>
<dbReference type="InterPro" id="IPR038441">
    <property type="entry name" value="THAP_Znf_sf"/>
</dbReference>